<dbReference type="SUPFAM" id="SSF54427">
    <property type="entry name" value="NTF2-like"/>
    <property type="match status" value="1"/>
</dbReference>
<dbReference type="AlphaFoldDB" id="A0A328WK85"/>
<organism evidence="2 3">
    <name type="scientific">Flavobacterium lacus</name>
    <dbReference type="NCBI Taxonomy" id="1353778"/>
    <lineage>
        <taxon>Bacteria</taxon>
        <taxon>Pseudomonadati</taxon>
        <taxon>Bacteroidota</taxon>
        <taxon>Flavobacteriia</taxon>
        <taxon>Flavobacteriales</taxon>
        <taxon>Flavobacteriaceae</taxon>
        <taxon>Flavobacterium</taxon>
    </lineage>
</organism>
<dbReference type="EMBL" id="QLSV01000016">
    <property type="protein sequence ID" value="RAR46661.1"/>
    <property type="molecule type" value="Genomic_DNA"/>
</dbReference>
<keyword evidence="3" id="KW-1185">Reference proteome</keyword>
<accession>A0A328WK85</accession>
<name>A0A328WK85_9FLAO</name>
<reference evidence="2 3" key="1">
    <citation type="submission" date="2018-06" db="EMBL/GenBank/DDBJ databases">
        <title>Genomic Encyclopedia of Type Strains, Phase III (KMG-III): the genomes of soil and plant-associated and newly described type strains.</title>
        <authorList>
            <person name="Whitman W."/>
        </authorList>
    </citation>
    <scope>NUCLEOTIDE SEQUENCE [LARGE SCALE GENOMIC DNA]</scope>
    <source>
        <strain evidence="2 3">CGMCC 1.12504</strain>
    </source>
</reference>
<dbReference type="InterPro" id="IPR037401">
    <property type="entry name" value="SnoaL-like"/>
</dbReference>
<dbReference type="Gene3D" id="3.10.450.50">
    <property type="match status" value="1"/>
</dbReference>
<dbReference type="Pfam" id="PF12680">
    <property type="entry name" value="SnoaL_2"/>
    <property type="match status" value="1"/>
</dbReference>
<feature type="domain" description="SnoaL-like" evidence="1">
    <location>
        <begin position="11"/>
        <end position="111"/>
    </location>
</feature>
<comment type="caution">
    <text evidence="2">The sequence shown here is derived from an EMBL/GenBank/DDBJ whole genome shotgun (WGS) entry which is preliminary data.</text>
</comment>
<gene>
    <name evidence="2" type="ORF">B0I10_11665</name>
</gene>
<dbReference type="OrthoDB" id="391735at2"/>
<evidence type="ECO:0000313" key="2">
    <source>
        <dbReference type="EMBL" id="RAR46661.1"/>
    </source>
</evidence>
<evidence type="ECO:0000313" key="3">
    <source>
        <dbReference type="Proteomes" id="UP000249518"/>
    </source>
</evidence>
<proteinExistence type="predicted"/>
<dbReference type="InterPro" id="IPR032710">
    <property type="entry name" value="NTF2-like_dom_sf"/>
</dbReference>
<evidence type="ECO:0000259" key="1">
    <source>
        <dbReference type="Pfam" id="PF12680"/>
    </source>
</evidence>
<protein>
    <submittedName>
        <fullName evidence="2">SnoaL-like protein</fullName>
    </submittedName>
</protein>
<dbReference type="Proteomes" id="UP000249518">
    <property type="component" value="Unassembled WGS sequence"/>
</dbReference>
<dbReference type="RefSeq" id="WP_112087150.1">
    <property type="nucleotide sequence ID" value="NZ_QLSV01000016.1"/>
</dbReference>
<sequence length="156" mass="18172">MIHTTHNVLLKFYDSFSKLDAKRMAECYHPDATFTDPAFGKLNYDEVCAMWKMLIERSKGNLSVEFFDLKSSKKNGTAKWVATYNFSKTDRKVVNEIYAKFKFQDGLIIKHTDSFSLWKWSGMALGLKGYLLGWTPFMRNKIREQAKDSLNKFLAK</sequence>